<dbReference type="RefSeq" id="XP_016983945.2">
    <property type="nucleotide sequence ID" value="XM_017128456.2"/>
</dbReference>
<organism evidence="3 4">
    <name type="scientific">Drosophila rhopaloa</name>
    <name type="common">Fruit fly</name>
    <dbReference type="NCBI Taxonomy" id="1041015"/>
    <lineage>
        <taxon>Eukaryota</taxon>
        <taxon>Metazoa</taxon>
        <taxon>Ecdysozoa</taxon>
        <taxon>Arthropoda</taxon>
        <taxon>Hexapoda</taxon>
        <taxon>Insecta</taxon>
        <taxon>Pterygota</taxon>
        <taxon>Neoptera</taxon>
        <taxon>Endopterygota</taxon>
        <taxon>Diptera</taxon>
        <taxon>Brachycera</taxon>
        <taxon>Muscomorpha</taxon>
        <taxon>Ephydroidea</taxon>
        <taxon>Drosophilidae</taxon>
        <taxon>Drosophila</taxon>
        <taxon>Sophophora</taxon>
    </lineage>
</organism>
<dbReference type="PROSITE" id="PS50940">
    <property type="entry name" value="CHIT_BIND_II"/>
    <property type="match status" value="1"/>
</dbReference>
<dbReference type="InterPro" id="IPR002557">
    <property type="entry name" value="Chitin-bd_dom"/>
</dbReference>
<keyword evidence="1" id="KW-0732">Signal</keyword>
<protein>
    <recommendedName>
        <fullName evidence="2">Chitin-binding type-2 domain-containing protein</fullName>
    </recommendedName>
</protein>
<dbReference type="GeneID" id="108048007"/>
<keyword evidence="4" id="KW-1185">Reference proteome</keyword>
<reference evidence="4" key="1">
    <citation type="journal article" date="2021" name="Elife">
        <title>Highly contiguous assemblies of 101 drosophilid genomes.</title>
        <authorList>
            <person name="Kim B.Y."/>
            <person name="Wang J.R."/>
            <person name="Miller D.E."/>
            <person name="Barmina O."/>
            <person name="Delaney E."/>
            <person name="Thompson A."/>
            <person name="Comeault A.A."/>
            <person name="Peede D."/>
            <person name="D'Agostino E.R."/>
            <person name="Pelaez J."/>
            <person name="Aguilar J.M."/>
            <person name="Haji D."/>
            <person name="Matsunaga T."/>
            <person name="Armstrong E.E."/>
            <person name="Zych M."/>
            <person name="Ogawa Y."/>
            <person name="Stamenkovic-Radak M."/>
            <person name="Jelic M."/>
            <person name="Veselinovic M.S."/>
            <person name="Tanaskovic M."/>
            <person name="Eric P."/>
            <person name="Gao J.J."/>
            <person name="Katoh T.K."/>
            <person name="Toda M.J."/>
            <person name="Watabe H."/>
            <person name="Watada M."/>
            <person name="Davis J.S."/>
            <person name="Moyle L.C."/>
            <person name="Manoli G."/>
            <person name="Bertolini E."/>
            <person name="Kostal V."/>
            <person name="Hawley R.S."/>
            <person name="Takahashi A."/>
            <person name="Jones C.D."/>
            <person name="Price D.K."/>
            <person name="Whiteman N."/>
            <person name="Kopp A."/>
            <person name="Matute D.R."/>
            <person name="Petrov D.A."/>
        </authorList>
    </citation>
    <scope>NUCLEOTIDE SEQUENCE [LARGE SCALE GENOMIC DNA]</scope>
</reference>
<name>A0ABM5HQM4_DRORH</name>
<evidence type="ECO:0000313" key="3">
    <source>
        <dbReference type="EnsemblMetazoa" id="XP_016983945.2"/>
    </source>
</evidence>
<feature type="chain" id="PRO_5045469027" description="Chitin-binding type-2 domain-containing protein" evidence="1">
    <location>
        <begin position="21"/>
        <end position="251"/>
    </location>
</feature>
<reference evidence="3" key="2">
    <citation type="submission" date="2025-05" db="UniProtKB">
        <authorList>
            <consortium name="EnsemblMetazoa"/>
        </authorList>
    </citation>
    <scope>IDENTIFICATION</scope>
</reference>
<dbReference type="Proteomes" id="UP001652680">
    <property type="component" value="Unassembled WGS sequence"/>
</dbReference>
<feature type="signal peptide" evidence="1">
    <location>
        <begin position="1"/>
        <end position="20"/>
    </location>
</feature>
<feature type="domain" description="Chitin-binding type-2" evidence="2">
    <location>
        <begin position="183"/>
        <end position="251"/>
    </location>
</feature>
<evidence type="ECO:0000313" key="4">
    <source>
        <dbReference type="Proteomes" id="UP001652680"/>
    </source>
</evidence>
<dbReference type="EnsemblMetazoa" id="XM_017128456.2">
    <property type="protein sequence ID" value="XP_016983945.2"/>
    <property type="gene ID" value="LOC108048007"/>
</dbReference>
<dbReference type="PROSITE" id="PS51257">
    <property type="entry name" value="PROKAR_LIPOPROTEIN"/>
    <property type="match status" value="1"/>
</dbReference>
<sequence length="251" mass="26253">MQRIIAIVAIVALGVSFASAQSCQTCLSDNDVYCHNQTSYQNCMKNAPVGSVVQCPNGTVCSNSDEVCVSSSQLTSTILDVCGTSGSNGAMCEVCSTNAKYACVSNSSYARCSSSGDLLTSNVYSCGTDEICVIQALSIYDTLCVPACAAEFVDISATCSNSVYEPITTTAAPATTPSAEEKQQACSVGEASSSASYFFVRNTDDSTCNSYLYCQKSGTDWVALFMTCGSSKPFFDTTTSKCVETKPASCS</sequence>
<evidence type="ECO:0000256" key="1">
    <source>
        <dbReference type="SAM" id="SignalP"/>
    </source>
</evidence>
<accession>A0ABM5HQM4</accession>
<proteinExistence type="predicted"/>
<evidence type="ECO:0000259" key="2">
    <source>
        <dbReference type="PROSITE" id="PS50940"/>
    </source>
</evidence>